<dbReference type="Gene3D" id="3.30.9.10">
    <property type="entry name" value="D-Amino Acid Oxidase, subunit A, domain 2"/>
    <property type="match status" value="1"/>
</dbReference>
<evidence type="ECO:0000313" key="4">
    <source>
        <dbReference type="Proteomes" id="UP000325797"/>
    </source>
</evidence>
<evidence type="ECO:0000256" key="1">
    <source>
        <dbReference type="ARBA" id="ARBA00023002"/>
    </source>
</evidence>
<evidence type="ECO:0000259" key="2">
    <source>
        <dbReference type="Pfam" id="PF01266"/>
    </source>
</evidence>
<dbReference type="GO" id="GO:0005737">
    <property type="term" value="C:cytoplasm"/>
    <property type="evidence" value="ECO:0007669"/>
    <property type="project" value="TreeGrafter"/>
</dbReference>
<dbReference type="Proteomes" id="UP000325797">
    <property type="component" value="Chromosome"/>
</dbReference>
<dbReference type="PANTHER" id="PTHR13847">
    <property type="entry name" value="SARCOSINE DEHYDROGENASE-RELATED"/>
    <property type="match status" value="1"/>
</dbReference>
<accession>A0A5J6N0K5</accession>
<dbReference type="Gene3D" id="3.50.50.60">
    <property type="entry name" value="FAD/NAD(P)-binding domain"/>
    <property type="match status" value="2"/>
</dbReference>
<dbReference type="InterPro" id="IPR006076">
    <property type="entry name" value="FAD-dep_OxRdtase"/>
</dbReference>
<dbReference type="AlphaFoldDB" id="A0A5J6N0K5"/>
<dbReference type="SUPFAM" id="SSF54373">
    <property type="entry name" value="FAD-linked reductases, C-terminal domain"/>
    <property type="match status" value="1"/>
</dbReference>
<dbReference type="Pfam" id="PF01266">
    <property type="entry name" value="DAO"/>
    <property type="match status" value="1"/>
</dbReference>
<gene>
    <name evidence="3" type="ORF">FRZ61_26960</name>
</gene>
<name>A0A5J6N0K5_9PROT</name>
<reference evidence="3 4" key="1">
    <citation type="submission" date="2019-08" db="EMBL/GenBank/DDBJ databases">
        <title>Hyperibacter terrae gen. nov., sp. nov. and Hyperibacter viscosus sp. nov., two new members in the family Rhodospirillaceae isolated from the rhizosphere of Hypericum perforatum.</title>
        <authorList>
            <person name="Noviana Z."/>
        </authorList>
    </citation>
    <scope>NUCLEOTIDE SEQUENCE [LARGE SCALE GENOMIC DNA]</scope>
    <source>
        <strain evidence="3 4">R5959</strain>
    </source>
</reference>
<dbReference type="OrthoDB" id="9805337at2"/>
<proteinExistence type="predicted"/>
<dbReference type="KEGG" id="hadh:FRZ61_26960"/>
<dbReference type="GO" id="GO:0016491">
    <property type="term" value="F:oxidoreductase activity"/>
    <property type="evidence" value="ECO:0007669"/>
    <property type="project" value="UniProtKB-KW"/>
</dbReference>
<keyword evidence="1" id="KW-0560">Oxidoreductase</keyword>
<evidence type="ECO:0000313" key="3">
    <source>
        <dbReference type="EMBL" id="QEX22764.1"/>
    </source>
</evidence>
<feature type="domain" description="FAD dependent oxidoreductase" evidence="2">
    <location>
        <begin position="24"/>
        <end position="412"/>
    </location>
</feature>
<dbReference type="EMBL" id="CP042582">
    <property type="protein sequence ID" value="QEX22764.1"/>
    <property type="molecule type" value="Genomic_DNA"/>
</dbReference>
<organism evidence="3 4">
    <name type="scientific">Hypericibacter adhaerens</name>
    <dbReference type="NCBI Taxonomy" id="2602016"/>
    <lineage>
        <taxon>Bacteria</taxon>
        <taxon>Pseudomonadati</taxon>
        <taxon>Pseudomonadota</taxon>
        <taxon>Alphaproteobacteria</taxon>
        <taxon>Rhodospirillales</taxon>
        <taxon>Dongiaceae</taxon>
        <taxon>Hypericibacter</taxon>
    </lineage>
</organism>
<keyword evidence="4" id="KW-1185">Reference proteome</keyword>
<dbReference type="RefSeq" id="WP_151118217.1">
    <property type="nucleotide sequence ID" value="NZ_CP042582.1"/>
</dbReference>
<dbReference type="SUPFAM" id="SSF51905">
    <property type="entry name" value="FAD/NAD(P)-binding domain"/>
    <property type="match status" value="1"/>
</dbReference>
<protein>
    <submittedName>
        <fullName evidence="3">D-amino-acid dehydrogenase</fullName>
    </submittedName>
</protein>
<dbReference type="InterPro" id="IPR036188">
    <property type="entry name" value="FAD/NAD-bd_sf"/>
</dbReference>
<sequence length="431" mass="47123">MANESQPMFRSAGAARPANAPRHVGVIGAGIVGICCALYLQRDGLRVTVIDRGPPGEGTSKGNAAIIAGASCEPVAMPGIVWRVPGMLMDPLGPLAIRWSYLPQLAPWLLKFVAASAPSRVELISKALRALSLEAVPAFKTLMREAGIMDMLREDGWLSVYRSDKSFAGAQHELELSRQNNVKMEILGQHELRQMEPTLAPDFKHGVLYPEHAHTVNNFRLVQELARHFVNRGGRVVQEEVLGFRKGPDGPTHILTGAGEHAIDAVVLAAGAWSKRLTKMLGHRVPLDTERGYHVMLPNPAVMPRRPIHIGDYGFVATPLEHGLRFAGTVELGGLDLPPNYDRARVLLERGRTVFPGLKEEGKTEWMGFRPSVPDSVPVISGGHFDNCFFAYGHGHLGLTYGAITGRLIADLVANRATGFDMGPYRVDRRW</sequence>
<dbReference type="PANTHER" id="PTHR13847:SF289">
    <property type="entry name" value="GLYCINE OXIDASE"/>
    <property type="match status" value="1"/>
</dbReference>